<organism evidence="1 2">
    <name type="scientific">Azospirillum himalayense</name>
    <dbReference type="NCBI Taxonomy" id="654847"/>
    <lineage>
        <taxon>Bacteria</taxon>
        <taxon>Pseudomonadati</taxon>
        <taxon>Pseudomonadota</taxon>
        <taxon>Alphaproteobacteria</taxon>
        <taxon>Rhodospirillales</taxon>
        <taxon>Azospirillaceae</taxon>
        <taxon>Azospirillum</taxon>
    </lineage>
</organism>
<evidence type="ECO:0000313" key="1">
    <source>
        <dbReference type="EMBL" id="MFC5353569.1"/>
    </source>
</evidence>
<comment type="caution">
    <text evidence="1">The sequence shown here is derived from an EMBL/GenBank/DDBJ whole genome shotgun (WGS) entry which is preliminary data.</text>
</comment>
<sequence length="84" mass="9192">MSETHELKPRHFAALCNIPAGPANQGVRPAEVAHILGKSCCAMQRIMFDLREWGYAVVDERTRKHALTPAGRAALAQKEEGSHG</sequence>
<keyword evidence="2" id="KW-1185">Reference proteome</keyword>
<evidence type="ECO:0008006" key="3">
    <source>
        <dbReference type="Google" id="ProtNLM"/>
    </source>
</evidence>
<evidence type="ECO:0000313" key="2">
    <source>
        <dbReference type="Proteomes" id="UP001596166"/>
    </source>
</evidence>
<dbReference type="SUPFAM" id="SSF46785">
    <property type="entry name" value="Winged helix' DNA-binding domain"/>
    <property type="match status" value="1"/>
</dbReference>
<dbReference type="EMBL" id="JBHSLC010000002">
    <property type="protein sequence ID" value="MFC5353569.1"/>
    <property type="molecule type" value="Genomic_DNA"/>
</dbReference>
<dbReference type="InterPro" id="IPR036390">
    <property type="entry name" value="WH_DNA-bd_sf"/>
</dbReference>
<protein>
    <recommendedName>
        <fullName evidence="3">MarR family transcriptional regulator</fullName>
    </recommendedName>
</protein>
<gene>
    <name evidence="1" type="ORF">ACFPMG_00990</name>
</gene>
<name>A0ABW0FY80_9PROT</name>
<accession>A0ABW0FY80</accession>
<dbReference type="Proteomes" id="UP001596166">
    <property type="component" value="Unassembled WGS sequence"/>
</dbReference>
<reference evidence="2" key="1">
    <citation type="journal article" date="2019" name="Int. J. Syst. Evol. Microbiol.">
        <title>The Global Catalogue of Microorganisms (GCM) 10K type strain sequencing project: providing services to taxonomists for standard genome sequencing and annotation.</title>
        <authorList>
            <consortium name="The Broad Institute Genomics Platform"/>
            <consortium name="The Broad Institute Genome Sequencing Center for Infectious Disease"/>
            <person name="Wu L."/>
            <person name="Ma J."/>
        </authorList>
    </citation>
    <scope>NUCLEOTIDE SEQUENCE [LARGE SCALE GENOMIC DNA]</scope>
    <source>
        <strain evidence="2">CCUG 58760</strain>
    </source>
</reference>
<dbReference type="RefSeq" id="WP_376993395.1">
    <property type="nucleotide sequence ID" value="NZ_JBHSLC010000002.1"/>
</dbReference>
<proteinExistence type="predicted"/>